<evidence type="ECO:0000313" key="1">
    <source>
        <dbReference type="EMBL" id="KAH7979573.1"/>
    </source>
</evidence>
<proteinExistence type="predicted"/>
<dbReference type="Proteomes" id="UP000821865">
    <property type="component" value="Chromosome 1"/>
</dbReference>
<comment type="caution">
    <text evidence="1">The sequence shown here is derived from an EMBL/GenBank/DDBJ whole genome shotgun (WGS) entry which is preliminary data.</text>
</comment>
<name>A0ACB8DZ68_DERSI</name>
<protein>
    <submittedName>
        <fullName evidence="1">Uncharacterized protein</fullName>
    </submittedName>
</protein>
<keyword evidence="2" id="KW-1185">Reference proteome</keyword>
<gene>
    <name evidence="1" type="ORF">HPB49_009948</name>
</gene>
<organism evidence="1 2">
    <name type="scientific">Dermacentor silvarum</name>
    <name type="common">Tick</name>
    <dbReference type="NCBI Taxonomy" id="543639"/>
    <lineage>
        <taxon>Eukaryota</taxon>
        <taxon>Metazoa</taxon>
        <taxon>Ecdysozoa</taxon>
        <taxon>Arthropoda</taxon>
        <taxon>Chelicerata</taxon>
        <taxon>Arachnida</taxon>
        <taxon>Acari</taxon>
        <taxon>Parasitiformes</taxon>
        <taxon>Ixodida</taxon>
        <taxon>Ixodoidea</taxon>
        <taxon>Ixodidae</taxon>
        <taxon>Rhipicephalinae</taxon>
        <taxon>Dermacentor</taxon>
    </lineage>
</organism>
<evidence type="ECO:0000313" key="2">
    <source>
        <dbReference type="Proteomes" id="UP000821865"/>
    </source>
</evidence>
<accession>A0ACB8DZ68</accession>
<reference evidence="1" key="1">
    <citation type="submission" date="2020-05" db="EMBL/GenBank/DDBJ databases">
        <title>Large-scale comparative analyses of tick genomes elucidate their genetic diversity and vector capacities.</title>
        <authorList>
            <person name="Jia N."/>
            <person name="Wang J."/>
            <person name="Shi W."/>
            <person name="Du L."/>
            <person name="Sun Y."/>
            <person name="Zhan W."/>
            <person name="Jiang J."/>
            <person name="Wang Q."/>
            <person name="Zhang B."/>
            <person name="Ji P."/>
            <person name="Sakyi L.B."/>
            <person name="Cui X."/>
            <person name="Yuan T."/>
            <person name="Jiang B."/>
            <person name="Yang W."/>
            <person name="Lam T.T.-Y."/>
            <person name="Chang Q."/>
            <person name="Ding S."/>
            <person name="Wang X."/>
            <person name="Zhu J."/>
            <person name="Ruan X."/>
            <person name="Zhao L."/>
            <person name="Wei J."/>
            <person name="Que T."/>
            <person name="Du C."/>
            <person name="Cheng J."/>
            <person name="Dai P."/>
            <person name="Han X."/>
            <person name="Huang E."/>
            <person name="Gao Y."/>
            <person name="Liu J."/>
            <person name="Shao H."/>
            <person name="Ye R."/>
            <person name="Li L."/>
            <person name="Wei W."/>
            <person name="Wang X."/>
            <person name="Wang C."/>
            <person name="Yang T."/>
            <person name="Huo Q."/>
            <person name="Li W."/>
            <person name="Guo W."/>
            <person name="Chen H."/>
            <person name="Zhou L."/>
            <person name="Ni X."/>
            <person name="Tian J."/>
            <person name="Zhou Y."/>
            <person name="Sheng Y."/>
            <person name="Liu T."/>
            <person name="Pan Y."/>
            <person name="Xia L."/>
            <person name="Li J."/>
            <person name="Zhao F."/>
            <person name="Cao W."/>
        </authorList>
    </citation>
    <scope>NUCLEOTIDE SEQUENCE</scope>
    <source>
        <strain evidence="1">Dsil-2018</strain>
    </source>
</reference>
<dbReference type="EMBL" id="CM023470">
    <property type="protein sequence ID" value="KAH7979573.1"/>
    <property type="molecule type" value="Genomic_DNA"/>
</dbReference>
<sequence>MENAHMDNPDALLDTLRDTYTSPGIPTPLPSYRTGEPRTRCRHNRGGGQTLLTLRTKYAPGADQVSNTALQVRDALRPSQEPQLDHPAPPSPSKWRADRYQRLKQVVGAISHLIRRVSGHHRGMRERDLCRLVHAFTSSSLAVKLTPWMLSSVEHTKSPSTFPYNTPTEQLLQLGLHNTIWELALTNCVSQADIPINVSVNLGATNRLVSFLSRITSRVLWNLRGLTYRCLAVTMSAELQWMIVKDRSSFLVKKRMIKTWFSIDPLNPKGTHAKRYSGNVRDKALTIEPHSSGKGVTLVYKKQANRKKPAKLIDRVPLKKGARRTMSTIKKWVKGHQYYRKDLQTLCLRRASAILRSQKAIVPKKKSSRPAKKAD</sequence>